<dbReference type="PANTHER" id="PTHR47840:SF1">
    <property type="entry name" value="ZN(II)2CYS6 TRANSCRIPTION FACTOR (EUROFUNG)"/>
    <property type="match status" value="1"/>
</dbReference>
<evidence type="ECO:0000313" key="6">
    <source>
        <dbReference type="Proteomes" id="UP001150879"/>
    </source>
</evidence>
<keyword evidence="6" id="KW-1185">Reference proteome</keyword>
<protein>
    <submittedName>
        <fullName evidence="5">Transcription factor sdnS</fullName>
    </submittedName>
</protein>
<reference evidence="5" key="1">
    <citation type="submission" date="2022-11" db="EMBL/GenBank/DDBJ databases">
        <authorList>
            <person name="Petersen C."/>
        </authorList>
    </citation>
    <scope>NUCLEOTIDE SEQUENCE</scope>
    <source>
        <strain evidence="5">IBT 16849</strain>
    </source>
</reference>
<dbReference type="Proteomes" id="UP001150879">
    <property type="component" value="Unassembled WGS sequence"/>
</dbReference>
<gene>
    <name evidence="5" type="ORF">N7472_009186</name>
</gene>
<evidence type="ECO:0000313" key="5">
    <source>
        <dbReference type="EMBL" id="KAJ5184346.1"/>
    </source>
</evidence>
<dbReference type="EMBL" id="JAPQKP010000006">
    <property type="protein sequence ID" value="KAJ5184346.1"/>
    <property type="molecule type" value="Genomic_DNA"/>
</dbReference>
<comment type="caution">
    <text evidence="5">The sequence shown here is derived from an EMBL/GenBank/DDBJ whole genome shotgun (WGS) entry which is preliminary data.</text>
</comment>
<feature type="region of interest" description="Disordered" evidence="4">
    <location>
        <begin position="17"/>
        <end position="46"/>
    </location>
</feature>
<dbReference type="CDD" id="cd12148">
    <property type="entry name" value="fungal_TF_MHR"/>
    <property type="match status" value="1"/>
</dbReference>
<sequence length="662" mass="74137">MAQRLEKLERVMGKLVEKITPEDSGNNGTPSTERLRRDSSTLPTESNIHRGLDMLEASGVDDTPIGLLLNLRQMNTAAQSSQGMMTPESFLANQPSVGKASSRHEKLSRTLFALFPHQESVDTIIKFSTGSHFIASQFYSFRDIIQGQAEMSSAICDIPPATSHPAVLARKLLQLVICIQQLRPEFDYENLQLKASRAEVMAGIINIVANNVTSNDNLVCTQEGLECLIMQGLWHENAGNLRKAWLTFRRAMSVAQFMGIDRAKCNTLNSADPSPNPRKRITPEIIWFRITYRDRYLSLILGLPVGSLDSNFASDEAMQGLTAMERLERLQTVASARIVERNRNKSTQDYVVTQAIDFDLEAAARSMETGWWAEPSVQTFEDDDHVIISRIMCILLQIHHYSLLVLLHLPYMLHDPTENRYHYSKATCTRSSREVLQRFISFRALVNSPFSCRHVDYAALIAAMTLLLSYLKQHGNTSQPQPILSFAQQQEDRKLIMVVRERILAVMNHDKVSKASAEIIEQMMPILDSIDSSPNGNTNLTDPGLVRLSIPYVGAVNFHPSMGENAAPIPISPRESLGVNNNMHAQQGQPPVATYTPGPIPSSLLPEQSMDFSIDGMFMEFEPGNDSMLFPDMAVEAEDWALQGVESTYWSLLQDSYFASRQ</sequence>
<name>A0A9W9LZX8_9EURO</name>
<evidence type="ECO:0000256" key="4">
    <source>
        <dbReference type="SAM" id="MobiDB-lite"/>
    </source>
</evidence>
<keyword evidence="1" id="KW-0805">Transcription regulation</keyword>
<feature type="compositionally biased region" description="Polar residues" evidence="4">
    <location>
        <begin position="23"/>
        <end position="32"/>
    </location>
</feature>
<keyword evidence="2" id="KW-0804">Transcription</keyword>
<reference evidence="5" key="2">
    <citation type="journal article" date="2023" name="IMA Fungus">
        <title>Comparative genomic study of the Penicillium genus elucidates a diverse pangenome and 15 lateral gene transfer events.</title>
        <authorList>
            <person name="Petersen C."/>
            <person name="Sorensen T."/>
            <person name="Nielsen M.R."/>
            <person name="Sondergaard T.E."/>
            <person name="Sorensen J.L."/>
            <person name="Fitzpatrick D.A."/>
            <person name="Frisvad J.C."/>
            <person name="Nielsen K.L."/>
        </authorList>
    </citation>
    <scope>NUCLEOTIDE SEQUENCE</scope>
    <source>
        <strain evidence="5">IBT 16849</strain>
    </source>
</reference>
<evidence type="ECO:0000256" key="3">
    <source>
        <dbReference type="ARBA" id="ARBA00023242"/>
    </source>
</evidence>
<evidence type="ECO:0000256" key="2">
    <source>
        <dbReference type="ARBA" id="ARBA00023163"/>
    </source>
</evidence>
<accession>A0A9W9LZX8</accession>
<dbReference type="AlphaFoldDB" id="A0A9W9LZX8"/>
<keyword evidence="3" id="KW-0539">Nucleus</keyword>
<proteinExistence type="predicted"/>
<organism evidence="5 6">
    <name type="scientific">Penicillium cf. griseofulvum</name>
    <dbReference type="NCBI Taxonomy" id="2972120"/>
    <lineage>
        <taxon>Eukaryota</taxon>
        <taxon>Fungi</taxon>
        <taxon>Dikarya</taxon>
        <taxon>Ascomycota</taxon>
        <taxon>Pezizomycotina</taxon>
        <taxon>Eurotiomycetes</taxon>
        <taxon>Eurotiomycetidae</taxon>
        <taxon>Eurotiales</taxon>
        <taxon>Aspergillaceae</taxon>
        <taxon>Penicillium</taxon>
    </lineage>
</organism>
<dbReference type="PANTHER" id="PTHR47840">
    <property type="entry name" value="ZN(II)2CYS6 TRANSCRIPTION FACTOR (EUROFUNG)-RELATED"/>
    <property type="match status" value="1"/>
</dbReference>
<evidence type="ECO:0000256" key="1">
    <source>
        <dbReference type="ARBA" id="ARBA00023015"/>
    </source>
</evidence>